<protein>
    <submittedName>
        <fullName evidence="4">D-threonine aldolase</fullName>
        <ecNumber evidence="4">4.1.2.42</ecNumber>
    </submittedName>
</protein>
<dbReference type="InterPro" id="IPR051466">
    <property type="entry name" value="D-amino_acid_metab_enzyme"/>
</dbReference>
<dbReference type="AlphaFoldDB" id="A0A5C5YBV6"/>
<dbReference type="Pfam" id="PF14031">
    <property type="entry name" value="D-ser_dehydrat"/>
    <property type="match status" value="1"/>
</dbReference>
<dbReference type="OrthoDB" id="9788869at2"/>
<proteinExistence type="inferred from homology"/>
<evidence type="ECO:0000256" key="1">
    <source>
        <dbReference type="ARBA" id="ARBA00005323"/>
    </source>
</evidence>
<dbReference type="SUPFAM" id="SSF51419">
    <property type="entry name" value="PLP-binding barrel"/>
    <property type="match status" value="1"/>
</dbReference>
<keyword evidence="2 4" id="KW-0456">Lyase</keyword>
<name>A0A5C5YBV6_9PLAN</name>
<dbReference type="EMBL" id="SJPL01000001">
    <property type="protein sequence ID" value="TWT71815.1"/>
    <property type="molecule type" value="Genomic_DNA"/>
</dbReference>
<feature type="domain" description="D-serine dehydratase-like" evidence="3">
    <location>
        <begin position="282"/>
        <end position="372"/>
    </location>
</feature>
<sequence>MNYQPQRSWRGDRWSSLDLSVVSDLPTPALLWDVEVIAANLERMIDIAGGPDQVDRLCPHVKTHKSRDVTAMQVDRGIRSFKASTIAEAAMAAEARAADVLLAHPLVGPKAEAVVRLARQFPATRFAGIIDSLESNDQPAPTIPSYEIVLDVYIDVDVGMHRTGVPFGNELNQVRSRIIESESLRYAGLHVYDGHLHQASRQRRNDSARLILDQIRSDLDRHPTETIILGGSPNFEFWAAQTSAVGGADTGTSTRWRLSPGTTTLWDIGYAEMYSEADFQIAAALLTRVISRPGSDLLCLDLGTKAIASEMAIADRFVLPAIPDATIVAHNEEHAVIQTDRRSDFAIGQPLIALPRHICPSVCRYPDAHLIRDGRITHDRWTITARDRWPSDW</sequence>
<dbReference type="GO" id="GO:0008721">
    <property type="term" value="F:D-serine ammonia-lyase activity"/>
    <property type="evidence" value="ECO:0007669"/>
    <property type="project" value="TreeGrafter"/>
</dbReference>
<dbReference type="Gene3D" id="2.40.37.20">
    <property type="entry name" value="D-serine dehydratase-like domain"/>
    <property type="match status" value="1"/>
</dbReference>
<organism evidence="4 5">
    <name type="scientific">Crateriforma conspicua</name>
    <dbReference type="NCBI Taxonomy" id="2527996"/>
    <lineage>
        <taxon>Bacteria</taxon>
        <taxon>Pseudomonadati</taxon>
        <taxon>Planctomycetota</taxon>
        <taxon>Planctomycetia</taxon>
        <taxon>Planctomycetales</taxon>
        <taxon>Planctomycetaceae</taxon>
        <taxon>Crateriforma</taxon>
    </lineage>
</organism>
<comment type="caution">
    <text evidence="4">The sequence shown here is derived from an EMBL/GenBank/DDBJ whole genome shotgun (WGS) entry which is preliminary data.</text>
</comment>
<dbReference type="RefSeq" id="WP_146440020.1">
    <property type="nucleotide sequence ID" value="NZ_SJPL01000001.1"/>
</dbReference>
<dbReference type="GO" id="GO:0043876">
    <property type="term" value="F:D-threonine aldolase activity"/>
    <property type="evidence" value="ECO:0007669"/>
    <property type="project" value="UniProtKB-EC"/>
</dbReference>
<gene>
    <name evidence="4" type="ORF">Pan14r_41320</name>
</gene>
<comment type="similarity">
    <text evidence="1">Belongs to the DSD1 family.</text>
</comment>
<dbReference type="InterPro" id="IPR029066">
    <property type="entry name" value="PLP-binding_barrel"/>
</dbReference>
<dbReference type="InterPro" id="IPR042208">
    <property type="entry name" value="D-ser_dehydrat-like_sf"/>
</dbReference>
<dbReference type="SMART" id="SM01119">
    <property type="entry name" value="D-ser_dehydrat"/>
    <property type="match status" value="1"/>
</dbReference>
<evidence type="ECO:0000313" key="5">
    <source>
        <dbReference type="Proteomes" id="UP000317238"/>
    </source>
</evidence>
<evidence type="ECO:0000313" key="4">
    <source>
        <dbReference type="EMBL" id="TWT71815.1"/>
    </source>
</evidence>
<dbReference type="PANTHER" id="PTHR28004">
    <property type="entry name" value="ZGC:162816-RELATED"/>
    <property type="match status" value="1"/>
</dbReference>
<dbReference type="EC" id="4.1.2.42" evidence="4"/>
<dbReference type="Pfam" id="PF01168">
    <property type="entry name" value="Ala_racemase_N"/>
    <property type="match status" value="1"/>
</dbReference>
<dbReference type="InterPro" id="IPR026956">
    <property type="entry name" value="D-ser_dehydrat-like_dom"/>
</dbReference>
<dbReference type="InterPro" id="IPR001608">
    <property type="entry name" value="Ala_racemase_N"/>
</dbReference>
<accession>A0A5C5YBV6</accession>
<evidence type="ECO:0000259" key="3">
    <source>
        <dbReference type="SMART" id="SM01119"/>
    </source>
</evidence>
<reference evidence="4 5" key="1">
    <citation type="submission" date="2019-02" db="EMBL/GenBank/DDBJ databases">
        <title>Deep-cultivation of Planctomycetes and their phenomic and genomic characterization uncovers novel biology.</title>
        <authorList>
            <person name="Wiegand S."/>
            <person name="Jogler M."/>
            <person name="Boedeker C."/>
            <person name="Pinto D."/>
            <person name="Vollmers J."/>
            <person name="Rivas-Marin E."/>
            <person name="Kohn T."/>
            <person name="Peeters S.H."/>
            <person name="Heuer A."/>
            <person name="Rast P."/>
            <person name="Oberbeckmann S."/>
            <person name="Bunk B."/>
            <person name="Jeske O."/>
            <person name="Meyerdierks A."/>
            <person name="Storesund J.E."/>
            <person name="Kallscheuer N."/>
            <person name="Luecker S."/>
            <person name="Lage O.M."/>
            <person name="Pohl T."/>
            <person name="Merkel B.J."/>
            <person name="Hornburger P."/>
            <person name="Mueller R.-W."/>
            <person name="Bruemmer F."/>
            <person name="Labrenz M."/>
            <person name="Spormann A.M."/>
            <person name="Op Den Camp H."/>
            <person name="Overmann J."/>
            <person name="Amann R."/>
            <person name="Jetten M.S.M."/>
            <person name="Mascher T."/>
            <person name="Medema M.H."/>
            <person name="Devos D.P."/>
            <person name="Kaster A.-K."/>
            <person name="Ovreas L."/>
            <person name="Rohde M."/>
            <person name="Galperin M.Y."/>
            <person name="Jogler C."/>
        </authorList>
    </citation>
    <scope>NUCLEOTIDE SEQUENCE [LARGE SCALE GENOMIC DNA]</scope>
    <source>
        <strain evidence="4 5">Pan14r</strain>
    </source>
</reference>
<dbReference type="Proteomes" id="UP000317238">
    <property type="component" value="Unassembled WGS sequence"/>
</dbReference>
<dbReference type="GO" id="GO:0036088">
    <property type="term" value="P:D-serine catabolic process"/>
    <property type="evidence" value="ECO:0007669"/>
    <property type="project" value="TreeGrafter"/>
</dbReference>
<keyword evidence="5" id="KW-1185">Reference proteome</keyword>
<evidence type="ECO:0000256" key="2">
    <source>
        <dbReference type="ARBA" id="ARBA00023239"/>
    </source>
</evidence>
<dbReference type="PANTHER" id="PTHR28004:SF2">
    <property type="entry name" value="D-SERINE DEHYDRATASE"/>
    <property type="match status" value="1"/>
</dbReference>
<dbReference type="Gene3D" id="3.20.20.10">
    <property type="entry name" value="Alanine racemase"/>
    <property type="match status" value="1"/>
</dbReference>